<sequence>MKLDNEQNVSTNATNITNIHHDSLDLDANGDINVVVKDHSLVDLKKLEGNLEEEDIVYRVNQSKAHEHSAPRSSLPTSQGGTPIEILGKEEKIRV</sequence>
<comment type="caution">
    <text evidence="2">The sequence shown here is derived from an EMBL/GenBank/DDBJ whole genome shotgun (WGS) entry which is preliminary data.</text>
</comment>
<reference evidence="2 3" key="1">
    <citation type="journal article" date="2024" name="G3 (Bethesda)">
        <title>Genome assembly of Hibiscus sabdariffa L. provides insights into metabolisms of medicinal natural products.</title>
        <authorList>
            <person name="Kim T."/>
        </authorList>
    </citation>
    <scope>NUCLEOTIDE SEQUENCE [LARGE SCALE GENOMIC DNA]</scope>
    <source>
        <strain evidence="2">TK-2024</strain>
        <tissue evidence="2">Old leaves</tissue>
    </source>
</reference>
<evidence type="ECO:0000313" key="3">
    <source>
        <dbReference type="Proteomes" id="UP001472677"/>
    </source>
</evidence>
<dbReference type="Proteomes" id="UP001472677">
    <property type="component" value="Unassembled WGS sequence"/>
</dbReference>
<evidence type="ECO:0000256" key="1">
    <source>
        <dbReference type="SAM" id="MobiDB-lite"/>
    </source>
</evidence>
<gene>
    <name evidence="2" type="ORF">V6N12_045273</name>
</gene>
<organism evidence="2 3">
    <name type="scientific">Hibiscus sabdariffa</name>
    <name type="common">roselle</name>
    <dbReference type="NCBI Taxonomy" id="183260"/>
    <lineage>
        <taxon>Eukaryota</taxon>
        <taxon>Viridiplantae</taxon>
        <taxon>Streptophyta</taxon>
        <taxon>Embryophyta</taxon>
        <taxon>Tracheophyta</taxon>
        <taxon>Spermatophyta</taxon>
        <taxon>Magnoliopsida</taxon>
        <taxon>eudicotyledons</taxon>
        <taxon>Gunneridae</taxon>
        <taxon>Pentapetalae</taxon>
        <taxon>rosids</taxon>
        <taxon>malvids</taxon>
        <taxon>Malvales</taxon>
        <taxon>Malvaceae</taxon>
        <taxon>Malvoideae</taxon>
        <taxon>Hibiscus</taxon>
    </lineage>
</organism>
<evidence type="ECO:0000313" key="2">
    <source>
        <dbReference type="EMBL" id="KAK8593188.1"/>
    </source>
</evidence>
<feature type="region of interest" description="Disordered" evidence="1">
    <location>
        <begin position="62"/>
        <end position="95"/>
    </location>
</feature>
<proteinExistence type="predicted"/>
<keyword evidence="3" id="KW-1185">Reference proteome</keyword>
<feature type="compositionally biased region" description="Polar residues" evidence="1">
    <location>
        <begin position="71"/>
        <end position="81"/>
    </location>
</feature>
<protein>
    <submittedName>
        <fullName evidence="2">Uncharacterized protein</fullName>
    </submittedName>
</protein>
<name>A0ABR2G2I8_9ROSI</name>
<dbReference type="EMBL" id="JBBPBM010000003">
    <property type="protein sequence ID" value="KAK8593188.1"/>
    <property type="molecule type" value="Genomic_DNA"/>
</dbReference>
<accession>A0ABR2G2I8</accession>